<gene>
    <name evidence="2" type="ORF">EXIGLDRAFT_847965</name>
</gene>
<dbReference type="Proteomes" id="UP000077266">
    <property type="component" value="Unassembled WGS sequence"/>
</dbReference>
<organism evidence="2 3">
    <name type="scientific">Exidia glandulosa HHB12029</name>
    <dbReference type="NCBI Taxonomy" id="1314781"/>
    <lineage>
        <taxon>Eukaryota</taxon>
        <taxon>Fungi</taxon>
        <taxon>Dikarya</taxon>
        <taxon>Basidiomycota</taxon>
        <taxon>Agaricomycotina</taxon>
        <taxon>Agaricomycetes</taxon>
        <taxon>Auriculariales</taxon>
        <taxon>Exidiaceae</taxon>
        <taxon>Exidia</taxon>
    </lineage>
</organism>
<reference evidence="2 3" key="1">
    <citation type="journal article" date="2016" name="Mol. Biol. Evol.">
        <title>Comparative Genomics of Early-Diverging Mushroom-Forming Fungi Provides Insights into the Origins of Lignocellulose Decay Capabilities.</title>
        <authorList>
            <person name="Nagy L.G."/>
            <person name="Riley R."/>
            <person name="Tritt A."/>
            <person name="Adam C."/>
            <person name="Daum C."/>
            <person name="Floudas D."/>
            <person name="Sun H."/>
            <person name="Yadav J.S."/>
            <person name="Pangilinan J."/>
            <person name="Larsson K.H."/>
            <person name="Matsuura K."/>
            <person name="Barry K."/>
            <person name="Labutti K."/>
            <person name="Kuo R."/>
            <person name="Ohm R.A."/>
            <person name="Bhattacharya S.S."/>
            <person name="Shirouzu T."/>
            <person name="Yoshinaga Y."/>
            <person name="Martin F.M."/>
            <person name="Grigoriev I.V."/>
            <person name="Hibbett D.S."/>
        </authorList>
    </citation>
    <scope>NUCLEOTIDE SEQUENCE [LARGE SCALE GENOMIC DNA]</scope>
    <source>
        <strain evidence="2 3">HHB12029</strain>
    </source>
</reference>
<evidence type="ECO:0000313" key="2">
    <source>
        <dbReference type="EMBL" id="KZV77804.1"/>
    </source>
</evidence>
<proteinExistence type="predicted"/>
<dbReference type="EMBL" id="KV427551">
    <property type="protein sequence ID" value="KZV77804.1"/>
    <property type="molecule type" value="Genomic_DNA"/>
</dbReference>
<protein>
    <submittedName>
        <fullName evidence="2">Uncharacterized protein</fullName>
    </submittedName>
</protein>
<name>A0A166MA29_EXIGL</name>
<keyword evidence="1" id="KW-1133">Transmembrane helix</keyword>
<sequence>MNSSAAIILGVVIAVVIVIFAPLVLGTTPRRLLEDFLRRVPRRERVLQHPLDLEILGDGAGTALNLPRMPPPAYIARSYDTLPVYTTHSAAASSSLIASMDTPPPRPPRAHAP</sequence>
<feature type="transmembrane region" description="Helical" evidence="1">
    <location>
        <begin position="6"/>
        <end position="25"/>
    </location>
</feature>
<keyword evidence="1" id="KW-0472">Membrane</keyword>
<evidence type="ECO:0000313" key="3">
    <source>
        <dbReference type="Proteomes" id="UP000077266"/>
    </source>
</evidence>
<keyword evidence="1" id="KW-0812">Transmembrane</keyword>
<keyword evidence="3" id="KW-1185">Reference proteome</keyword>
<dbReference type="InParanoid" id="A0A166MA29"/>
<evidence type="ECO:0000256" key="1">
    <source>
        <dbReference type="SAM" id="Phobius"/>
    </source>
</evidence>
<dbReference type="AlphaFoldDB" id="A0A166MA29"/>
<accession>A0A166MA29</accession>